<comment type="similarity">
    <text evidence="1">Belongs to the short-chain dehydrogenases/reductases (SDR) family.</text>
</comment>
<name>A0ABS7PTM7_9SPHN</name>
<dbReference type="InterPro" id="IPR002347">
    <property type="entry name" value="SDR_fam"/>
</dbReference>
<feature type="domain" description="Ketoreductase" evidence="3">
    <location>
        <begin position="73"/>
        <end position="254"/>
    </location>
</feature>
<reference evidence="4 5" key="1">
    <citation type="submission" date="2021-08" db="EMBL/GenBank/DDBJ databases">
        <authorList>
            <person name="Tuo L."/>
        </authorList>
    </citation>
    <scope>NUCLEOTIDE SEQUENCE [LARGE SCALE GENOMIC DNA]</scope>
    <source>
        <strain evidence="4 5">JCM 31229</strain>
    </source>
</reference>
<proteinExistence type="inferred from homology"/>
<dbReference type="PRINTS" id="PR00081">
    <property type="entry name" value="GDHRDH"/>
</dbReference>
<dbReference type="EMBL" id="JAINVV010000008">
    <property type="protein sequence ID" value="MBY8824344.1"/>
    <property type="molecule type" value="Genomic_DNA"/>
</dbReference>
<dbReference type="InterPro" id="IPR020904">
    <property type="entry name" value="Sc_DH/Rdtase_CS"/>
</dbReference>
<dbReference type="Proteomes" id="UP000706039">
    <property type="component" value="Unassembled WGS sequence"/>
</dbReference>
<dbReference type="Pfam" id="PF13561">
    <property type="entry name" value="adh_short_C2"/>
    <property type="match status" value="1"/>
</dbReference>
<dbReference type="SMART" id="SM00822">
    <property type="entry name" value="PKS_KR"/>
    <property type="match status" value="1"/>
</dbReference>
<organism evidence="4 5">
    <name type="scientific">Sphingomonas colocasiae</name>
    <dbReference type="NCBI Taxonomy" id="1848973"/>
    <lineage>
        <taxon>Bacteria</taxon>
        <taxon>Pseudomonadati</taxon>
        <taxon>Pseudomonadota</taxon>
        <taxon>Alphaproteobacteria</taxon>
        <taxon>Sphingomonadales</taxon>
        <taxon>Sphingomonadaceae</taxon>
        <taxon>Sphingomonas</taxon>
    </lineage>
</organism>
<dbReference type="PANTHER" id="PTHR43008:SF4">
    <property type="entry name" value="CHAIN DEHYDROGENASE, PUTATIVE (AFU_ORTHOLOGUE AFUA_4G08710)-RELATED"/>
    <property type="match status" value="1"/>
</dbReference>
<keyword evidence="2" id="KW-0560">Oxidoreductase</keyword>
<dbReference type="RefSeq" id="WP_222991413.1">
    <property type="nucleotide sequence ID" value="NZ_JAINVV010000008.1"/>
</dbReference>
<dbReference type="PANTHER" id="PTHR43008">
    <property type="entry name" value="BENZIL REDUCTASE"/>
    <property type="match status" value="1"/>
</dbReference>
<evidence type="ECO:0000259" key="3">
    <source>
        <dbReference type="SMART" id="SM00822"/>
    </source>
</evidence>
<evidence type="ECO:0000256" key="2">
    <source>
        <dbReference type="ARBA" id="ARBA00023002"/>
    </source>
</evidence>
<evidence type="ECO:0000256" key="1">
    <source>
        <dbReference type="ARBA" id="ARBA00006484"/>
    </source>
</evidence>
<evidence type="ECO:0000313" key="5">
    <source>
        <dbReference type="Proteomes" id="UP000706039"/>
    </source>
</evidence>
<protein>
    <submittedName>
        <fullName evidence="4">SDR family oxidoreductase</fullName>
    </submittedName>
</protein>
<evidence type="ECO:0000313" key="4">
    <source>
        <dbReference type="EMBL" id="MBY8824344.1"/>
    </source>
</evidence>
<dbReference type="InterPro" id="IPR057326">
    <property type="entry name" value="KR_dom"/>
</dbReference>
<dbReference type="Gene3D" id="3.40.50.720">
    <property type="entry name" value="NAD(P)-binding Rossmann-like Domain"/>
    <property type="match status" value="1"/>
</dbReference>
<accession>A0ABS7PTM7</accession>
<dbReference type="PROSITE" id="PS00061">
    <property type="entry name" value="ADH_SHORT"/>
    <property type="match status" value="1"/>
</dbReference>
<keyword evidence="5" id="KW-1185">Reference proteome</keyword>
<dbReference type="SUPFAM" id="SSF51735">
    <property type="entry name" value="NAD(P)-binding Rossmann-fold domains"/>
    <property type="match status" value="1"/>
</dbReference>
<sequence>MPRNCAADFFPSTRRSSTLSRLSPAADQPLCIWIHQSICFIHDFGTLLLRCRKARCISNQKPGEMQMEGLSNRVHVITGGYGGIAMATARLILESGGTIVLTGRSQEKGKAAIAALRAGHRGEAHFIELDVTDAAAVEQAAAHIESEIGAVKGLVANAAGAWPGAAFDLAPEDWRKTMAVVLDGAFYCAQSFGRRMRGRGGSIVLVSSIAASKVTWPPAVVSYSAGKAALSHLAALLGVEWASEGIRVNAIEPGHIDTEMTQRAKARRPEMMEKWLGDVPIGRLITPEECANAIAFLLSDLSSATTASVTTVDGGYSRR</sequence>
<gene>
    <name evidence="4" type="ORF">K7G82_18715</name>
</gene>
<dbReference type="InterPro" id="IPR036291">
    <property type="entry name" value="NAD(P)-bd_dom_sf"/>
</dbReference>
<comment type="caution">
    <text evidence="4">The sequence shown here is derived from an EMBL/GenBank/DDBJ whole genome shotgun (WGS) entry which is preliminary data.</text>
</comment>